<dbReference type="PANTHER" id="PTHR30557:SF1">
    <property type="entry name" value="PHOSPHOMETHYLPYRIMIDINE SYNTHASE, CHLOROPLASTIC"/>
    <property type="match status" value="1"/>
</dbReference>
<dbReference type="EMBL" id="LGRX02035764">
    <property type="protein sequence ID" value="KAK3233276.1"/>
    <property type="molecule type" value="Genomic_DNA"/>
</dbReference>
<evidence type="ECO:0000259" key="12">
    <source>
        <dbReference type="Pfam" id="PF13667"/>
    </source>
</evidence>
<dbReference type="GO" id="GO:0016830">
    <property type="term" value="F:carbon-carbon lyase activity"/>
    <property type="evidence" value="ECO:0007669"/>
    <property type="project" value="InterPro"/>
</dbReference>
<dbReference type="NCBIfam" id="TIGR00190">
    <property type="entry name" value="thiC"/>
    <property type="match status" value="1"/>
</dbReference>
<evidence type="ECO:0000256" key="11">
    <source>
        <dbReference type="SAM" id="MobiDB-lite"/>
    </source>
</evidence>
<dbReference type="Pfam" id="PF01964">
    <property type="entry name" value="ThiC_Rad_SAM"/>
    <property type="match status" value="1"/>
</dbReference>
<name>A0AAE0BAZ9_9CHLO</name>
<keyword evidence="9" id="KW-0411">Iron-sulfur</keyword>
<dbReference type="AlphaFoldDB" id="A0AAE0BAZ9"/>
<dbReference type="NCBIfam" id="NF009895">
    <property type="entry name" value="PRK13352.1"/>
    <property type="match status" value="1"/>
</dbReference>
<feature type="domain" description="ThiC-associated" evidence="12">
    <location>
        <begin position="106"/>
        <end position="170"/>
    </location>
</feature>
<evidence type="ECO:0000256" key="3">
    <source>
        <dbReference type="ARBA" id="ARBA00022485"/>
    </source>
</evidence>
<keyword evidence="3" id="KW-0004">4Fe-4S</keyword>
<dbReference type="PANTHER" id="PTHR30557">
    <property type="entry name" value="THIAMINE BIOSYNTHESIS PROTEIN THIC"/>
    <property type="match status" value="1"/>
</dbReference>
<dbReference type="GO" id="GO:0046872">
    <property type="term" value="F:metal ion binding"/>
    <property type="evidence" value="ECO:0007669"/>
    <property type="project" value="UniProtKB-KW"/>
</dbReference>
<dbReference type="SFLD" id="SFLDS00113">
    <property type="entry name" value="Radical_SAM_Phosphomethylpyrim"/>
    <property type="match status" value="1"/>
</dbReference>
<sequence length="640" mass="71038">MSTIITGSTFAPKQIKSIAASDTPSQTLVGSSICGVPLPKARVSGRAFINKPVQTRAVLTPPQSPDSETETEGKNNVSDFTTLSRNSSQKDKPLFFREIPVFSECFPNSEKVAIDVEHEETGTVLKVPVRRIHLSEGEAPLDVYDTTGPQGLDPKEGIPKLRHEWTQRREARGDKVFTQQHYAKKGIITEEMAFCAAREGVEPEFVRSEVARGRAIIPANKRHTELEPMIIGRKFLVKINSNIGNSAVASSIEEEVEKLQWSTMWGADTLMDLSTGSDIHATREHIMRNAPIPVGTVPIYQALEKVDGIVEDLTWEVFRETLVEQAEQGVDYFTIHAGVLLRFIPHTAERMTGIVSRGGSIHAKLCLLGHKENFAYEHWDEILDICAEYDVSLSIGDGLRPGSIYDANDWAQFSELAVQGELTRRAWEKDVQVMNEGPGHVPLHKIPDNMEKQLDWCSEAPFYTLGPLVTDIAPGYDHITSGIGAATIGQCGTALLCYVTPKEHLGLPNRDDVKTGIITYKIAAHAADLAKGHPNAQKWDDTLSKARFEFRWEDQFNLALDPVTARSFHDQTLPHDTSKVAHFCSMCGPKFCSMSITQDIREYAASLDMSEEEALQQGMDEMSKQFIAEGAEVYMKKDDA</sequence>
<dbReference type="FunFam" id="3.20.20.540:FF:000001">
    <property type="entry name" value="Phosphomethylpyrimidine synthase"/>
    <property type="match status" value="1"/>
</dbReference>
<gene>
    <name evidence="13" type="ORF">CYMTET_56416</name>
</gene>
<dbReference type="Pfam" id="PF13667">
    <property type="entry name" value="ThiC-associated"/>
    <property type="match status" value="1"/>
</dbReference>
<evidence type="ECO:0000256" key="2">
    <source>
        <dbReference type="ARBA" id="ARBA00003175"/>
    </source>
</evidence>
<comment type="caution">
    <text evidence="13">The sequence shown here is derived from an EMBL/GenBank/DDBJ whole genome shotgun (WGS) entry which is preliminary data.</text>
</comment>
<organism evidence="13 14">
    <name type="scientific">Cymbomonas tetramitiformis</name>
    <dbReference type="NCBI Taxonomy" id="36881"/>
    <lineage>
        <taxon>Eukaryota</taxon>
        <taxon>Viridiplantae</taxon>
        <taxon>Chlorophyta</taxon>
        <taxon>Pyramimonadophyceae</taxon>
        <taxon>Pyramimonadales</taxon>
        <taxon>Pyramimonadaceae</taxon>
        <taxon>Cymbomonas</taxon>
    </lineage>
</organism>
<dbReference type="SFLD" id="SFLDG01114">
    <property type="entry name" value="phosphomethylpyrimidine_syntha"/>
    <property type="match status" value="1"/>
</dbReference>
<evidence type="ECO:0000256" key="9">
    <source>
        <dbReference type="ARBA" id="ARBA00023014"/>
    </source>
</evidence>
<protein>
    <recommendedName>
        <fullName evidence="12">ThiC-associated domain-containing protein</fullName>
    </recommendedName>
</protein>
<dbReference type="SFLD" id="SFLDF00407">
    <property type="entry name" value="phosphomethylpyrimidine_syntha"/>
    <property type="match status" value="1"/>
</dbReference>
<reference evidence="13 14" key="1">
    <citation type="journal article" date="2015" name="Genome Biol. Evol.">
        <title>Comparative Genomics of a Bacterivorous Green Alga Reveals Evolutionary Causalities and Consequences of Phago-Mixotrophic Mode of Nutrition.</title>
        <authorList>
            <person name="Burns J.A."/>
            <person name="Paasch A."/>
            <person name="Narechania A."/>
            <person name="Kim E."/>
        </authorList>
    </citation>
    <scope>NUCLEOTIDE SEQUENCE [LARGE SCALE GENOMIC DNA]</scope>
    <source>
        <strain evidence="13 14">PLY_AMNH</strain>
    </source>
</reference>
<dbReference type="InterPro" id="IPR002817">
    <property type="entry name" value="ThiC/BzaA/B"/>
</dbReference>
<dbReference type="InterPro" id="IPR025747">
    <property type="entry name" value="ThiC-associated_dom"/>
</dbReference>
<evidence type="ECO:0000256" key="8">
    <source>
        <dbReference type="ARBA" id="ARBA00023004"/>
    </source>
</evidence>
<evidence type="ECO:0000256" key="1">
    <source>
        <dbReference type="ARBA" id="ARBA00001966"/>
    </source>
</evidence>
<comment type="cofactor">
    <cofactor evidence="1">
        <name>[4Fe-4S] cluster</name>
        <dbReference type="ChEBI" id="CHEBI:49883"/>
    </cofactor>
</comment>
<evidence type="ECO:0000313" key="13">
    <source>
        <dbReference type="EMBL" id="KAK3233276.1"/>
    </source>
</evidence>
<feature type="region of interest" description="Disordered" evidence="11">
    <location>
        <begin position="58"/>
        <end position="87"/>
    </location>
</feature>
<keyword evidence="6" id="KW-0862">Zinc</keyword>
<feature type="compositionally biased region" description="Polar residues" evidence="11">
    <location>
        <begin position="74"/>
        <end position="87"/>
    </location>
</feature>
<accession>A0AAE0BAZ9</accession>
<keyword evidence="5" id="KW-0479">Metal-binding</keyword>
<evidence type="ECO:0000256" key="4">
    <source>
        <dbReference type="ARBA" id="ARBA00022691"/>
    </source>
</evidence>
<keyword evidence="7" id="KW-0784">Thiamine biosynthesis</keyword>
<dbReference type="Gene3D" id="3.20.20.540">
    <property type="entry name" value="Radical SAM ThiC family, central domain"/>
    <property type="match status" value="1"/>
</dbReference>
<dbReference type="InterPro" id="IPR037509">
    <property type="entry name" value="ThiC"/>
</dbReference>
<dbReference type="GO" id="GO:0051539">
    <property type="term" value="F:4 iron, 4 sulfur cluster binding"/>
    <property type="evidence" value="ECO:0007669"/>
    <property type="project" value="UniProtKB-KW"/>
</dbReference>
<dbReference type="Proteomes" id="UP001190700">
    <property type="component" value="Unassembled WGS sequence"/>
</dbReference>
<keyword evidence="8" id="KW-0408">Iron</keyword>
<evidence type="ECO:0000313" key="14">
    <source>
        <dbReference type="Proteomes" id="UP001190700"/>
    </source>
</evidence>
<evidence type="ECO:0000256" key="6">
    <source>
        <dbReference type="ARBA" id="ARBA00022833"/>
    </source>
</evidence>
<proteinExistence type="inferred from homology"/>
<evidence type="ECO:0000256" key="7">
    <source>
        <dbReference type="ARBA" id="ARBA00022977"/>
    </source>
</evidence>
<keyword evidence="4" id="KW-0949">S-adenosyl-L-methionine</keyword>
<keyword evidence="14" id="KW-1185">Reference proteome</keyword>
<keyword evidence="10" id="KW-0456">Lyase</keyword>
<evidence type="ECO:0000256" key="5">
    <source>
        <dbReference type="ARBA" id="ARBA00022723"/>
    </source>
</evidence>
<dbReference type="GO" id="GO:0009228">
    <property type="term" value="P:thiamine biosynthetic process"/>
    <property type="evidence" value="ECO:0007669"/>
    <property type="project" value="UniProtKB-KW"/>
</dbReference>
<evidence type="ECO:0000256" key="10">
    <source>
        <dbReference type="ARBA" id="ARBA00023239"/>
    </source>
</evidence>
<comment type="function">
    <text evidence="2">Catalyzes the synthesis of the hydroxymethylpyrimidine phosphate (HMP-P) moiety of thiamine from aminoimidazole ribotide (AIR) in a radical S-adenosyl-L-methionine (SAM)-dependent reaction.</text>
</comment>
<dbReference type="Gene3D" id="6.10.250.620">
    <property type="match status" value="1"/>
</dbReference>
<dbReference type="InterPro" id="IPR038521">
    <property type="entry name" value="ThiC/Bza_core_dom"/>
</dbReference>
<dbReference type="HAMAP" id="MF_00089">
    <property type="entry name" value="ThiC"/>
    <property type="match status" value="1"/>
</dbReference>
<dbReference type="NCBIfam" id="NF006763">
    <property type="entry name" value="PRK09284.1"/>
    <property type="match status" value="1"/>
</dbReference>